<dbReference type="Proteomes" id="UP000005561">
    <property type="component" value="Unassembled WGS sequence"/>
</dbReference>
<reference evidence="2" key="1">
    <citation type="submission" date="2009-07" db="EMBL/GenBank/DDBJ databases">
        <authorList>
            <person name="Weinstock G."/>
            <person name="Sodergren E."/>
            <person name="Clifton S."/>
            <person name="Fulton L."/>
            <person name="Fulton B."/>
            <person name="Courtney L."/>
            <person name="Fronick C."/>
            <person name="Harrison M."/>
            <person name="Strong C."/>
            <person name="Farmer C."/>
            <person name="Delahaunty K."/>
            <person name="Markovic C."/>
            <person name="Hall O."/>
            <person name="Minx P."/>
            <person name="Tomlinson C."/>
            <person name="Mitreva M."/>
            <person name="Nelson J."/>
            <person name="Hou S."/>
            <person name="Wollam A."/>
            <person name="Pepin K.H."/>
            <person name="Johnson M."/>
            <person name="Bhonagiri V."/>
            <person name="Nash W.E."/>
            <person name="Warren W."/>
            <person name="Chinwalla A."/>
            <person name="Mardis E.R."/>
            <person name="Wilson R.K."/>
        </authorList>
    </citation>
    <scope>NUCLEOTIDE SEQUENCE [LARGE SCALE GENOMIC DNA]</scope>
    <source>
        <strain evidence="2">DSM 14469</strain>
    </source>
</reference>
<keyword evidence="1" id="KW-0472">Membrane</keyword>
<dbReference type="AlphaFoldDB" id="C6LKY7"/>
<sequence>MRRIARRKKTLVKLSVITLVMGGLFVYSLIKNVEMLKEIMAMAISAFVSTILAIYMTKEDILENDYAEKKDDFGILTFEDGYKDVFTNKDSQMYLKSMDWENFFAQAKAEKKLYFVGISFYSFFDNIEIRNILYKLCIENKYDIYIILANPFDREIARVNQVEEKSEENELQQRILRTYKFFENDLKNDKNKNAKDKLHIWFSVTIPTALIIKSGKYMIVTPYMLENPERTPTLIIEDSKSQSFYEKYDNYLKVIEKHHYTYEQLRKSISTDEFFTQSYTSLSQEFYADIERSKYVAIIGLSQGRMLRTLGSCYRRLLKKGVKIDIILTDPDGESTKMCARRSSSNRNDIEGDIIVHKEAINRLIDMKKDGELSIYVSDFMYPYTMYAFNCKDGVTEETKMYIWQTVLFEASDKRPGFVCEGEEDQERMESYFRQFRELRDNCDLTHEVIKKYDTEKKGDNKKGFMFGKKK</sequence>
<organism evidence="2 3">
    <name type="scientific">Marvinbryantia formatexigens DSM 14469</name>
    <dbReference type="NCBI Taxonomy" id="478749"/>
    <lineage>
        <taxon>Bacteria</taxon>
        <taxon>Bacillati</taxon>
        <taxon>Bacillota</taxon>
        <taxon>Clostridia</taxon>
        <taxon>Lachnospirales</taxon>
        <taxon>Lachnospiraceae</taxon>
        <taxon>Marvinbryantia</taxon>
    </lineage>
</organism>
<feature type="transmembrane region" description="Helical" evidence="1">
    <location>
        <begin position="12"/>
        <end position="30"/>
    </location>
</feature>
<keyword evidence="1" id="KW-0812">Transmembrane</keyword>
<evidence type="ECO:0000313" key="2">
    <source>
        <dbReference type="EMBL" id="EET58735.1"/>
    </source>
</evidence>
<evidence type="ECO:0000313" key="3">
    <source>
        <dbReference type="Proteomes" id="UP000005561"/>
    </source>
</evidence>
<keyword evidence="1" id="KW-1133">Transmembrane helix</keyword>
<accession>C6LKY7</accession>
<dbReference type="eggNOG" id="ENOG50342YF">
    <property type="taxonomic scope" value="Bacteria"/>
</dbReference>
<comment type="caution">
    <text evidence="2">The sequence shown here is derived from an EMBL/GenBank/DDBJ whole genome shotgun (WGS) entry which is preliminary data.</text>
</comment>
<dbReference type="STRING" id="168384.SAMN05660368_03817"/>
<name>C6LKY7_9FIRM</name>
<proteinExistence type="predicted"/>
<gene>
    <name evidence="2" type="ORF">BRYFOR_09334</name>
</gene>
<evidence type="ECO:0000256" key="1">
    <source>
        <dbReference type="SAM" id="Phobius"/>
    </source>
</evidence>
<feature type="transmembrane region" description="Helical" evidence="1">
    <location>
        <begin position="36"/>
        <end position="56"/>
    </location>
</feature>
<dbReference type="EMBL" id="ACCL02000026">
    <property type="protein sequence ID" value="EET58735.1"/>
    <property type="molecule type" value="Genomic_DNA"/>
</dbReference>
<protein>
    <submittedName>
        <fullName evidence="2">Uncharacterized protein</fullName>
    </submittedName>
</protein>
<keyword evidence="3" id="KW-1185">Reference proteome</keyword>